<gene>
    <name evidence="1" type="ORF">Scep_011385</name>
</gene>
<proteinExistence type="predicted"/>
<keyword evidence="2" id="KW-1185">Reference proteome</keyword>
<dbReference type="EMBL" id="JBBNAG010000005">
    <property type="protein sequence ID" value="KAK9131857.1"/>
    <property type="molecule type" value="Genomic_DNA"/>
</dbReference>
<evidence type="ECO:0000313" key="2">
    <source>
        <dbReference type="Proteomes" id="UP001419268"/>
    </source>
</evidence>
<protein>
    <submittedName>
        <fullName evidence="1">Uncharacterized protein</fullName>
    </submittedName>
</protein>
<name>A0AAP0P5I3_9MAGN</name>
<comment type="caution">
    <text evidence="1">The sequence shown here is derived from an EMBL/GenBank/DDBJ whole genome shotgun (WGS) entry which is preliminary data.</text>
</comment>
<organism evidence="1 2">
    <name type="scientific">Stephania cephalantha</name>
    <dbReference type="NCBI Taxonomy" id="152367"/>
    <lineage>
        <taxon>Eukaryota</taxon>
        <taxon>Viridiplantae</taxon>
        <taxon>Streptophyta</taxon>
        <taxon>Embryophyta</taxon>
        <taxon>Tracheophyta</taxon>
        <taxon>Spermatophyta</taxon>
        <taxon>Magnoliopsida</taxon>
        <taxon>Ranunculales</taxon>
        <taxon>Menispermaceae</taxon>
        <taxon>Menispermoideae</taxon>
        <taxon>Cissampelideae</taxon>
        <taxon>Stephania</taxon>
    </lineage>
</organism>
<sequence>MPKISFDINEELGNRSGRTTKHYINKKTCHVKVKKSHSLTPNNDFQSHNVFSLRLAHYDLKLMAHSNDPHQQDFEHLLVEYHRYHAFHHHEYL</sequence>
<accession>A0AAP0P5I3</accession>
<dbReference type="Proteomes" id="UP001419268">
    <property type="component" value="Unassembled WGS sequence"/>
</dbReference>
<reference evidence="1 2" key="1">
    <citation type="submission" date="2024-01" db="EMBL/GenBank/DDBJ databases">
        <title>Genome assemblies of Stephania.</title>
        <authorList>
            <person name="Yang L."/>
        </authorList>
    </citation>
    <scope>NUCLEOTIDE SEQUENCE [LARGE SCALE GENOMIC DNA]</scope>
    <source>
        <strain evidence="1">JXDWG</strain>
        <tissue evidence="1">Leaf</tissue>
    </source>
</reference>
<dbReference type="AlphaFoldDB" id="A0AAP0P5I3"/>
<evidence type="ECO:0000313" key="1">
    <source>
        <dbReference type="EMBL" id="KAK9131857.1"/>
    </source>
</evidence>